<dbReference type="InterPro" id="IPR039537">
    <property type="entry name" value="Retrotran_Ty1/copia-like"/>
</dbReference>
<dbReference type="SUPFAM" id="SSF53098">
    <property type="entry name" value="Ribonuclease H-like"/>
    <property type="match status" value="1"/>
</dbReference>
<dbReference type="GO" id="GO:0003676">
    <property type="term" value="F:nucleic acid binding"/>
    <property type="evidence" value="ECO:0007669"/>
    <property type="project" value="InterPro"/>
</dbReference>
<gene>
    <name evidence="2" type="ORF">U9M48_013469</name>
</gene>
<dbReference type="Proteomes" id="UP001341281">
    <property type="component" value="Chromosome 03"/>
</dbReference>
<accession>A0AAQ3T0G5</accession>
<sequence>MAAVGRSVNRLYVLPLHITRQVCLAAKQEEEAWRWHARFGHFNFDALEKMAKKEMVQGLPMIEHVGELYDSCLAGKQRMQPFPKKAKFRAQDPLELVHGDMCGPIRPATHDGWRFFLLLLDDHSRYMWLRLLTAKD</sequence>
<dbReference type="Gene3D" id="3.30.420.10">
    <property type="entry name" value="Ribonuclease H-like superfamily/Ribonuclease H"/>
    <property type="match status" value="1"/>
</dbReference>
<dbReference type="AlphaFoldDB" id="A0AAQ3T0G5"/>
<dbReference type="EMBL" id="CP144747">
    <property type="protein sequence ID" value="WVZ63874.1"/>
    <property type="molecule type" value="Genomic_DNA"/>
</dbReference>
<evidence type="ECO:0000259" key="1">
    <source>
        <dbReference type="Pfam" id="PF13976"/>
    </source>
</evidence>
<reference evidence="2 3" key="1">
    <citation type="submission" date="2024-02" db="EMBL/GenBank/DDBJ databases">
        <title>High-quality chromosome-scale genome assembly of Pensacola bahiagrass (Paspalum notatum Flugge var. saurae).</title>
        <authorList>
            <person name="Vega J.M."/>
            <person name="Podio M."/>
            <person name="Orjuela J."/>
            <person name="Siena L.A."/>
            <person name="Pessino S.C."/>
            <person name="Combes M.C."/>
            <person name="Mariac C."/>
            <person name="Albertini E."/>
            <person name="Pupilli F."/>
            <person name="Ortiz J.P.A."/>
            <person name="Leblanc O."/>
        </authorList>
    </citation>
    <scope>NUCLEOTIDE SEQUENCE [LARGE SCALE GENOMIC DNA]</scope>
    <source>
        <strain evidence="2">R1</strain>
        <tissue evidence="2">Leaf</tissue>
    </source>
</reference>
<dbReference type="InterPro" id="IPR036397">
    <property type="entry name" value="RNaseH_sf"/>
</dbReference>
<keyword evidence="3" id="KW-1185">Reference proteome</keyword>
<evidence type="ECO:0000313" key="2">
    <source>
        <dbReference type="EMBL" id="WVZ63874.1"/>
    </source>
</evidence>
<proteinExistence type="predicted"/>
<feature type="domain" description="GAG-pre-integrase" evidence="1">
    <location>
        <begin position="10"/>
        <end position="77"/>
    </location>
</feature>
<dbReference type="PANTHER" id="PTHR42648:SF25">
    <property type="entry name" value="RNA-DIRECTED DNA POLYMERASE"/>
    <property type="match status" value="1"/>
</dbReference>
<dbReference type="Pfam" id="PF13976">
    <property type="entry name" value="gag_pre-integrs"/>
    <property type="match status" value="1"/>
</dbReference>
<dbReference type="InterPro" id="IPR012337">
    <property type="entry name" value="RNaseH-like_sf"/>
</dbReference>
<organism evidence="2 3">
    <name type="scientific">Paspalum notatum var. saurae</name>
    <dbReference type="NCBI Taxonomy" id="547442"/>
    <lineage>
        <taxon>Eukaryota</taxon>
        <taxon>Viridiplantae</taxon>
        <taxon>Streptophyta</taxon>
        <taxon>Embryophyta</taxon>
        <taxon>Tracheophyta</taxon>
        <taxon>Spermatophyta</taxon>
        <taxon>Magnoliopsida</taxon>
        <taxon>Liliopsida</taxon>
        <taxon>Poales</taxon>
        <taxon>Poaceae</taxon>
        <taxon>PACMAD clade</taxon>
        <taxon>Panicoideae</taxon>
        <taxon>Andropogonodae</taxon>
        <taxon>Paspaleae</taxon>
        <taxon>Paspalinae</taxon>
        <taxon>Paspalum</taxon>
    </lineage>
</organism>
<dbReference type="PANTHER" id="PTHR42648">
    <property type="entry name" value="TRANSPOSASE, PUTATIVE-RELATED"/>
    <property type="match status" value="1"/>
</dbReference>
<dbReference type="InterPro" id="IPR025724">
    <property type="entry name" value="GAG-pre-integrase_dom"/>
</dbReference>
<name>A0AAQ3T0G5_PASNO</name>
<protein>
    <recommendedName>
        <fullName evidence="1">GAG-pre-integrase domain-containing protein</fullName>
    </recommendedName>
</protein>
<evidence type="ECO:0000313" key="3">
    <source>
        <dbReference type="Proteomes" id="UP001341281"/>
    </source>
</evidence>